<name>J9D7I1_EDHAE</name>
<sequence length="158" mass="18595">MKKCCNIINKQIFIISKNYLKQIIFSLIIIIMIKTINRKHSIIAMKFLFFSYVLMRYLCASDSNHDCENLKDNDNIFYDRCKKYIEFDKILESIDKVICDLKVLNDKTCEISEKITVNRGRLNVLYLNLINSLDVGGNSVKDTDNLKQEENENNEEHK</sequence>
<dbReference type="EMBL" id="AFBI03000031">
    <property type="protein sequence ID" value="EJW03741.1"/>
    <property type="molecule type" value="Genomic_DNA"/>
</dbReference>
<keyword evidence="1" id="KW-1133">Transmembrane helix</keyword>
<comment type="caution">
    <text evidence="2">The sequence shown here is derived from an EMBL/GenBank/DDBJ whole genome shotgun (WGS) entry which is preliminary data.</text>
</comment>
<feature type="transmembrane region" description="Helical" evidence="1">
    <location>
        <begin position="19"/>
        <end position="36"/>
    </location>
</feature>
<dbReference type="InParanoid" id="J9D7I1"/>
<keyword evidence="3" id="KW-1185">Reference proteome</keyword>
<reference evidence="2 3" key="1">
    <citation type="submission" date="2011-08" db="EMBL/GenBank/DDBJ databases">
        <authorList>
            <person name="Liu Z.J."/>
            <person name="Shi F.L."/>
            <person name="Lu J.Q."/>
            <person name="Li M."/>
            <person name="Wang Z.L."/>
        </authorList>
    </citation>
    <scope>NUCLEOTIDE SEQUENCE [LARGE SCALE GENOMIC DNA]</scope>
    <source>
        <strain evidence="2 3">USNM 41457</strain>
    </source>
</reference>
<keyword evidence="1" id="KW-0472">Membrane</keyword>
<dbReference type="HOGENOM" id="CLU_1669369_0_0_1"/>
<dbReference type="Proteomes" id="UP000003163">
    <property type="component" value="Unassembled WGS sequence"/>
</dbReference>
<keyword evidence="1" id="KW-0812">Transmembrane</keyword>
<evidence type="ECO:0000256" key="1">
    <source>
        <dbReference type="SAM" id="Phobius"/>
    </source>
</evidence>
<protein>
    <submittedName>
        <fullName evidence="2">Uncharacterized protein</fullName>
    </submittedName>
</protein>
<evidence type="ECO:0000313" key="2">
    <source>
        <dbReference type="EMBL" id="EJW03741.1"/>
    </source>
</evidence>
<accession>J9D7I1</accession>
<reference evidence="3" key="2">
    <citation type="submission" date="2015-07" db="EMBL/GenBank/DDBJ databases">
        <title>Contrasting host-pathogen interactions and genome evolution in two generalist and specialist microsporidian pathogens of mosquitoes.</title>
        <authorList>
            <consortium name="The Broad Institute Genomics Platform"/>
            <consortium name="The Broad Institute Genome Sequencing Center for Infectious Disease"/>
            <person name="Cuomo C.A."/>
            <person name="Sanscrainte N.D."/>
            <person name="Goldberg J.M."/>
            <person name="Heiman D."/>
            <person name="Young S."/>
            <person name="Zeng Q."/>
            <person name="Becnel J.J."/>
            <person name="Birren B.W."/>
        </authorList>
    </citation>
    <scope>NUCLEOTIDE SEQUENCE [LARGE SCALE GENOMIC DNA]</scope>
    <source>
        <strain evidence="3">USNM 41457</strain>
    </source>
</reference>
<organism evidence="2 3">
    <name type="scientific">Edhazardia aedis (strain USNM 41457)</name>
    <name type="common">Microsporidian parasite</name>
    <dbReference type="NCBI Taxonomy" id="1003232"/>
    <lineage>
        <taxon>Eukaryota</taxon>
        <taxon>Fungi</taxon>
        <taxon>Fungi incertae sedis</taxon>
        <taxon>Microsporidia</taxon>
        <taxon>Edhazardia</taxon>
    </lineage>
</organism>
<gene>
    <name evidence="2" type="ORF">EDEG_01979</name>
</gene>
<proteinExistence type="predicted"/>
<dbReference type="AlphaFoldDB" id="J9D7I1"/>
<evidence type="ECO:0000313" key="3">
    <source>
        <dbReference type="Proteomes" id="UP000003163"/>
    </source>
</evidence>
<dbReference type="VEuPathDB" id="MicrosporidiaDB:EDEG_01979"/>